<organism evidence="2 3">
    <name type="scientific">Psychroflexus planctonicus</name>
    <dbReference type="NCBI Taxonomy" id="1526575"/>
    <lineage>
        <taxon>Bacteria</taxon>
        <taxon>Pseudomonadati</taxon>
        <taxon>Bacteroidota</taxon>
        <taxon>Flavobacteriia</taxon>
        <taxon>Flavobacteriales</taxon>
        <taxon>Flavobacteriaceae</taxon>
        <taxon>Psychroflexus</taxon>
    </lineage>
</organism>
<sequence>MTKKKNDTIEVKGITISVLHSQESDFISLTDIAKTKENDSRAADVIKNWIRNRTTIEFIGTWEQLYNPNFKVVEFDHFKMNAGLAQSERLIKLNQIAIHQMQVLLENDVSIKKLGR</sequence>
<dbReference type="Proteomes" id="UP000599179">
    <property type="component" value="Unassembled WGS sequence"/>
</dbReference>
<gene>
    <name evidence="2" type="ORF">GCM10010832_07450</name>
</gene>
<dbReference type="SMART" id="SM01252">
    <property type="entry name" value="KilA-N"/>
    <property type="match status" value="1"/>
</dbReference>
<dbReference type="InterPro" id="IPR018004">
    <property type="entry name" value="KilA/APSES_HTH"/>
</dbReference>
<comment type="caution">
    <text evidence="2">The sequence shown here is derived from an EMBL/GenBank/DDBJ whole genome shotgun (WGS) entry which is preliminary data.</text>
</comment>
<dbReference type="Pfam" id="PF04383">
    <property type="entry name" value="KilA-N"/>
    <property type="match status" value="1"/>
</dbReference>
<dbReference type="EMBL" id="BMGM01000003">
    <property type="protein sequence ID" value="GGE29433.1"/>
    <property type="molecule type" value="Genomic_DNA"/>
</dbReference>
<dbReference type="RefSeq" id="WP_229731795.1">
    <property type="nucleotide sequence ID" value="NZ_BMGM01000003.1"/>
</dbReference>
<evidence type="ECO:0000259" key="1">
    <source>
        <dbReference type="SMART" id="SM01252"/>
    </source>
</evidence>
<reference evidence="3" key="1">
    <citation type="journal article" date="2019" name="Int. J. Syst. Evol. Microbiol.">
        <title>The Global Catalogue of Microorganisms (GCM) 10K type strain sequencing project: providing services to taxonomists for standard genome sequencing and annotation.</title>
        <authorList>
            <consortium name="The Broad Institute Genomics Platform"/>
            <consortium name="The Broad Institute Genome Sequencing Center for Infectious Disease"/>
            <person name="Wu L."/>
            <person name="Ma J."/>
        </authorList>
    </citation>
    <scope>NUCLEOTIDE SEQUENCE [LARGE SCALE GENOMIC DNA]</scope>
    <source>
        <strain evidence="3">CGMCC 1.12931</strain>
    </source>
</reference>
<proteinExistence type="predicted"/>
<feature type="domain" description="KilA/APSES-type HTH DNA-binding" evidence="1">
    <location>
        <begin position="15"/>
        <end position="102"/>
    </location>
</feature>
<accession>A0ABQ1SGU6</accession>
<protein>
    <recommendedName>
        <fullName evidence="1">KilA/APSES-type HTH DNA-binding domain-containing protein</fullName>
    </recommendedName>
</protein>
<name>A0ABQ1SGU6_9FLAO</name>
<evidence type="ECO:0000313" key="2">
    <source>
        <dbReference type="EMBL" id="GGE29433.1"/>
    </source>
</evidence>
<keyword evidence="3" id="KW-1185">Reference proteome</keyword>
<evidence type="ECO:0000313" key="3">
    <source>
        <dbReference type="Proteomes" id="UP000599179"/>
    </source>
</evidence>